<evidence type="ECO:0000313" key="2">
    <source>
        <dbReference type="EMBL" id="KKN75386.1"/>
    </source>
</evidence>
<evidence type="ECO:0000256" key="1">
    <source>
        <dbReference type="SAM" id="MobiDB-lite"/>
    </source>
</evidence>
<name>A0A0F9VPK1_9ZZZZ</name>
<accession>A0A0F9VPK1</accession>
<dbReference type="EMBL" id="LAZR01000311">
    <property type="protein sequence ID" value="KKN75386.1"/>
    <property type="molecule type" value="Genomic_DNA"/>
</dbReference>
<dbReference type="AlphaFoldDB" id="A0A0F9VPK1"/>
<dbReference type="Gene3D" id="3.40.50.1820">
    <property type="entry name" value="alpha/beta hydrolase"/>
    <property type="match status" value="1"/>
</dbReference>
<dbReference type="SUPFAM" id="SSF53474">
    <property type="entry name" value="alpha/beta-Hydrolases"/>
    <property type="match status" value="1"/>
</dbReference>
<feature type="region of interest" description="Disordered" evidence="1">
    <location>
        <begin position="271"/>
        <end position="299"/>
    </location>
</feature>
<reference evidence="2" key="1">
    <citation type="journal article" date="2015" name="Nature">
        <title>Complex archaea that bridge the gap between prokaryotes and eukaryotes.</title>
        <authorList>
            <person name="Spang A."/>
            <person name="Saw J.H."/>
            <person name="Jorgensen S.L."/>
            <person name="Zaremba-Niedzwiedzka K."/>
            <person name="Martijn J."/>
            <person name="Lind A.E."/>
            <person name="van Eijk R."/>
            <person name="Schleper C."/>
            <person name="Guy L."/>
            <person name="Ettema T.J."/>
        </authorList>
    </citation>
    <scope>NUCLEOTIDE SEQUENCE</scope>
</reference>
<sequence length="299" mass="33071">MTKNFSTPGAFRLEFKAGSGRHGLPCWLAIPTELDTDRPPLVAVHGIRRGAKLQAQHFGACAAKTGQVVIAPLFGEEQWPLYQQVVRKGRADLALLGLMNDLRLAGFWQSKRFDLSGFSGGAQFAHRFAMLYPNLIKTLSVTSAGWYTFPDAEPFPYGLGIRDGRKDDWGPQMESRLHEFLQIPINIAVGALDGEWDSNTRSGVEIDHQQGANRIDRAHQWEKALLEAAQERGLPLPDVRIRELPESGHDFAECVKKGGLVNFVLSNCEAEKPKSSANRDAKNPSARATLPSEIQTINM</sequence>
<proteinExistence type="predicted"/>
<feature type="compositionally biased region" description="Basic and acidic residues" evidence="1">
    <location>
        <begin position="271"/>
        <end position="282"/>
    </location>
</feature>
<organism evidence="2">
    <name type="scientific">marine sediment metagenome</name>
    <dbReference type="NCBI Taxonomy" id="412755"/>
    <lineage>
        <taxon>unclassified sequences</taxon>
        <taxon>metagenomes</taxon>
        <taxon>ecological metagenomes</taxon>
    </lineage>
</organism>
<dbReference type="InterPro" id="IPR029058">
    <property type="entry name" value="AB_hydrolase_fold"/>
</dbReference>
<comment type="caution">
    <text evidence="2">The sequence shown here is derived from an EMBL/GenBank/DDBJ whole genome shotgun (WGS) entry which is preliminary data.</text>
</comment>
<protein>
    <submittedName>
        <fullName evidence="2">Uncharacterized protein</fullName>
    </submittedName>
</protein>
<gene>
    <name evidence="2" type="ORF">LCGC14_0381300</name>
</gene>